<dbReference type="InterPro" id="IPR006143">
    <property type="entry name" value="RND_pump_MFP"/>
</dbReference>
<dbReference type="NCBIfam" id="TIGR01730">
    <property type="entry name" value="RND_mfp"/>
    <property type="match status" value="1"/>
</dbReference>
<proteinExistence type="inferred from homology"/>
<dbReference type="Pfam" id="PF25944">
    <property type="entry name" value="Beta-barrel_RND"/>
    <property type="match status" value="1"/>
</dbReference>
<evidence type="ECO:0000259" key="6">
    <source>
        <dbReference type="Pfam" id="PF25917"/>
    </source>
</evidence>
<dbReference type="RefSeq" id="WP_284281642.1">
    <property type="nucleotide sequence ID" value="NZ_BSOJ01000020.1"/>
</dbReference>
<dbReference type="SUPFAM" id="SSF111369">
    <property type="entry name" value="HlyD-like secretion proteins"/>
    <property type="match status" value="1"/>
</dbReference>
<dbReference type="PANTHER" id="PTHR30158:SF3">
    <property type="entry name" value="MULTIDRUG EFFLUX PUMP SUBUNIT ACRA-RELATED"/>
    <property type="match status" value="1"/>
</dbReference>
<feature type="signal peptide" evidence="4">
    <location>
        <begin position="1"/>
        <end position="24"/>
    </location>
</feature>
<protein>
    <submittedName>
        <fullName evidence="9">MexX family efflux pump subunit</fullName>
    </submittedName>
</protein>
<sequence length="391" mass="41429">MQYLPKQRSLCTAIAMACSLLVLSSCGKGESAKAANQASVAKVGVVVVQSKPFEQYSELQGRTSAYLVSEVRPQVSGIVQKRLFVEGGLVKAGQSLYQIDPSTYQATYASAKAALEKAQANLAAAKVKQARYQDLVKINAVSQQDFDDANAALKQTQADVSAAQAAVDAARINLAYTQVKAPISGRIGRSSVTPGALVQQGQATALATIQQLDPIYVNLTQSTTDLLALKRQLASGKLEKTSKGGAKVKLTLEDGTPYPKDGDLQFSDVTVDPTTGSVTLRAVFPNPDGLLLPGMYVRAALNEGTLKNAILVPQQAIARDSTGSAVALVLNDKNIVEQRRVETEKAVGDQWLIASGLKAGDRLIVRGLQKVKPGQPAALLDDDKAPEKKDQ</sequence>
<evidence type="ECO:0000313" key="9">
    <source>
        <dbReference type="EMBL" id="GLR26951.1"/>
    </source>
</evidence>
<evidence type="ECO:0000259" key="7">
    <source>
        <dbReference type="Pfam" id="PF25944"/>
    </source>
</evidence>
<evidence type="ECO:0000259" key="8">
    <source>
        <dbReference type="Pfam" id="PF25967"/>
    </source>
</evidence>
<feature type="domain" description="Multidrug resistance protein MdtA-like C-terminal permuted SH3" evidence="8">
    <location>
        <begin position="308"/>
        <end position="370"/>
    </location>
</feature>
<dbReference type="EMBL" id="BSOJ01000020">
    <property type="protein sequence ID" value="GLR26951.1"/>
    <property type="molecule type" value="Genomic_DNA"/>
</dbReference>
<dbReference type="InterPro" id="IPR058626">
    <property type="entry name" value="MdtA-like_b-barrel"/>
</dbReference>
<evidence type="ECO:0000313" key="10">
    <source>
        <dbReference type="Proteomes" id="UP001156664"/>
    </source>
</evidence>
<comment type="caution">
    <text evidence="9">The sequence shown here is derived from an EMBL/GenBank/DDBJ whole genome shotgun (WGS) entry which is preliminary data.</text>
</comment>
<feature type="coiled-coil region" evidence="3">
    <location>
        <begin position="108"/>
        <end position="173"/>
    </location>
</feature>
<dbReference type="Gene3D" id="1.10.287.470">
    <property type="entry name" value="Helix hairpin bin"/>
    <property type="match status" value="1"/>
</dbReference>
<keyword evidence="3" id="KW-0175">Coiled coil</keyword>
<evidence type="ECO:0000256" key="3">
    <source>
        <dbReference type="SAM" id="Coils"/>
    </source>
</evidence>
<evidence type="ECO:0000259" key="5">
    <source>
        <dbReference type="Pfam" id="PF25876"/>
    </source>
</evidence>
<dbReference type="Proteomes" id="UP001156664">
    <property type="component" value="Unassembled WGS sequence"/>
</dbReference>
<gene>
    <name evidence="9" type="primary">acrA_2</name>
    <name evidence="9" type="ORF">GCM10007875_20410</name>
</gene>
<dbReference type="InterPro" id="IPR058627">
    <property type="entry name" value="MdtA-like_C"/>
</dbReference>
<dbReference type="Pfam" id="PF25917">
    <property type="entry name" value="BSH_RND"/>
    <property type="match status" value="1"/>
</dbReference>
<dbReference type="Gene3D" id="2.40.30.170">
    <property type="match status" value="1"/>
</dbReference>
<feature type="domain" description="Multidrug resistance protein MdtA-like beta-barrel" evidence="7">
    <location>
        <begin position="214"/>
        <end position="304"/>
    </location>
</feature>
<dbReference type="Pfam" id="PF25876">
    <property type="entry name" value="HH_MFP_RND"/>
    <property type="match status" value="1"/>
</dbReference>
<name>A0ABQ5YUG7_9BURK</name>
<evidence type="ECO:0000256" key="1">
    <source>
        <dbReference type="ARBA" id="ARBA00004196"/>
    </source>
</evidence>
<evidence type="ECO:0000256" key="2">
    <source>
        <dbReference type="ARBA" id="ARBA00009477"/>
    </source>
</evidence>
<dbReference type="InterPro" id="IPR058625">
    <property type="entry name" value="MdtA-like_BSH"/>
</dbReference>
<comment type="subcellular location">
    <subcellularLocation>
        <location evidence="1">Cell envelope</location>
    </subcellularLocation>
</comment>
<keyword evidence="10" id="KW-1185">Reference proteome</keyword>
<dbReference type="Pfam" id="PF25967">
    <property type="entry name" value="RND-MFP_C"/>
    <property type="match status" value="1"/>
</dbReference>
<accession>A0ABQ5YUG7</accession>
<keyword evidence="4" id="KW-0732">Signal</keyword>
<organism evidence="9 10">
    <name type="scientific">Limnobacter litoralis</name>
    <dbReference type="NCBI Taxonomy" id="481366"/>
    <lineage>
        <taxon>Bacteria</taxon>
        <taxon>Pseudomonadati</taxon>
        <taxon>Pseudomonadota</taxon>
        <taxon>Betaproteobacteria</taxon>
        <taxon>Burkholderiales</taxon>
        <taxon>Burkholderiaceae</taxon>
        <taxon>Limnobacter</taxon>
    </lineage>
</organism>
<feature type="chain" id="PRO_5047443192" evidence="4">
    <location>
        <begin position="25"/>
        <end position="391"/>
    </location>
</feature>
<reference evidence="10" key="1">
    <citation type="journal article" date="2019" name="Int. J. Syst. Evol. Microbiol.">
        <title>The Global Catalogue of Microorganisms (GCM) 10K type strain sequencing project: providing services to taxonomists for standard genome sequencing and annotation.</title>
        <authorList>
            <consortium name="The Broad Institute Genomics Platform"/>
            <consortium name="The Broad Institute Genome Sequencing Center for Infectious Disease"/>
            <person name="Wu L."/>
            <person name="Ma J."/>
        </authorList>
    </citation>
    <scope>NUCLEOTIDE SEQUENCE [LARGE SCALE GENOMIC DNA]</scope>
    <source>
        <strain evidence="10">NBRC 105857</strain>
    </source>
</reference>
<dbReference type="PROSITE" id="PS51257">
    <property type="entry name" value="PROKAR_LIPOPROTEIN"/>
    <property type="match status" value="1"/>
</dbReference>
<evidence type="ECO:0000256" key="4">
    <source>
        <dbReference type="SAM" id="SignalP"/>
    </source>
</evidence>
<dbReference type="InterPro" id="IPR058624">
    <property type="entry name" value="MdtA-like_HH"/>
</dbReference>
<dbReference type="Gene3D" id="2.40.420.20">
    <property type="match status" value="1"/>
</dbReference>
<feature type="domain" description="Multidrug resistance protein MdtA-like barrel-sandwich hybrid" evidence="6">
    <location>
        <begin position="70"/>
        <end position="210"/>
    </location>
</feature>
<dbReference type="PANTHER" id="PTHR30158">
    <property type="entry name" value="ACRA/E-RELATED COMPONENT OF DRUG EFFLUX TRANSPORTER"/>
    <property type="match status" value="1"/>
</dbReference>
<comment type="similarity">
    <text evidence="2">Belongs to the membrane fusion protein (MFP) (TC 8.A.1) family.</text>
</comment>
<feature type="domain" description="Multidrug resistance protein MdtA-like alpha-helical hairpin" evidence="5">
    <location>
        <begin position="107"/>
        <end position="177"/>
    </location>
</feature>
<dbReference type="Gene3D" id="2.40.50.100">
    <property type="match status" value="1"/>
</dbReference>